<feature type="binding site" evidence="4">
    <location>
        <begin position="274"/>
        <end position="281"/>
    </location>
    <ligand>
        <name>FAD</name>
        <dbReference type="ChEBI" id="CHEBI:57692"/>
    </ligand>
</feature>
<comment type="similarity">
    <text evidence="5">Belongs to the DNA photolyase family.</text>
</comment>
<dbReference type="InterPro" id="IPR036134">
    <property type="entry name" value="Crypto/Photolyase_FAD-like_sf"/>
</dbReference>
<feature type="domain" description="Photolyase/cryptochrome alpha/beta" evidence="6">
    <location>
        <begin position="1"/>
        <end position="129"/>
    </location>
</feature>
<evidence type="ECO:0000256" key="4">
    <source>
        <dbReference type="PIRSR" id="PIRSR602081-1"/>
    </source>
</evidence>
<gene>
    <name evidence="7" type="ORF">GJB61_04870</name>
</gene>
<dbReference type="InterPro" id="IPR036155">
    <property type="entry name" value="Crypto/Photolyase_N_sf"/>
</dbReference>
<dbReference type="InterPro" id="IPR006050">
    <property type="entry name" value="DNA_photolyase_N"/>
</dbReference>
<dbReference type="PRINTS" id="PR00147">
    <property type="entry name" value="DNAPHOTLYASE"/>
</dbReference>
<dbReference type="PROSITE" id="PS51645">
    <property type="entry name" value="PHR_CRY_ALPHA_BETA"/>
    <property type="match status" value="1"/>
</dbReference>
<keyword evidence="1 4" id="KW-0285">Flavoprotein</keyword>
<dbReference type="GO" id="GO:0003904">
    <property type="term" value="F:deoxyribodipyrimidine photo-lyase activity"/>
    <property type="evidence" value="ECO:0007669"/>
    <property type="project" value="TreeGrafter"/>
</dbReference>
<keyword evidence="7" id="KW-0456">Lyase</keyword>
<dbReference type="Gene3D" id="1.10.579.10">
    <property type="entry name" value="DNA Cyclobutane Dipyrimidine Photolyase, subunit A, domain 3"/>
    <property type="match status" value="1"/>
</dbReference>
<keyword evidence="3 5" id="KW-0157">Chromophore</keyword>
<comment type="cofactor">
    <cofactor evidence="4">
        <name>FAD</name>
        <dbReference type="ChEBI" id="CHEBI:57692"/>
    </cofactor>
    <text evidence="4">Binds 1 FAD per subunit.</text>
</comment>
<dbReference type="PROSITE" id="PS00394">
    <property type="entry name" value="DNA_PHOTOLYASES_1_1"/>
    <property type="match status" value="1"/>
</dbReference>
<dbReference type="InterPro" id="IPR018394">
    <property type="entry name" value="DNA_photolyase_1_CS_C"/>
</dbReference>
<protein>
    <submittedName>
        <fullName evidence="7">Deoxyribodipyrimidine photo-lyase</fullName>
    </submittedName>
</protein>
<dbReference type="Gene3D" id="1.25.40.80">
    <property type="match status" value="1"/>
</dbReference>
<evidence type="ECO:0000313" key="8">
    <source>
        <dbReference type="Proteomes" id="UP000463051"/>
    </source>
</evidence>
<dbReference type="SUPFAM" id="SSF52425">
    <property type="entry name" value="Cryptochrome/photolyase, N-terminal domain"/>
    <property type="match status" value="1"/>
</dbReference>
<evidence type="ECO:0000256" key="5">
    <source>
        <dbReference type="RuleBase" id="RU004182"/>
    </source>
</evidence>
<keyword evidence="8" id="KW-1185">Reference proteome</keyword>
<dbReference type="Proteomes" id="UP000463051">
    <property type="component" value="Unassembled WGS sequence"/>
</dbReference>
<dbReference type="InterPro" id="IPR002081">
    <property type="entry name" value="Cryptochrome/DNA_photolyase_1"/>
</dbReference>
<feature type="binding site" evidence="4">
    <location>
        <begin position="367"/>
        <end position="369"/>
    </location>
    <ligand>
        <name>FAD</name>
        <dbReference type="ChEBI" id="CHEBI:57692"/>
    </ligand>
</feature>
<feature type="binding site" evidence="4">
    <location>
        <position position="228"/>
    </location>
    <ligand>
        <name>FAD</name>
        <dbReference type="ChEBI" id="CHEBI:57692"/>
    </ligand>
</feature>
<dbReference type="InterPro" id="IPR014729">
    <property type="entry name" value="Rossmann-like_a/b/a_fold"/>
</dbReference>
<evidence type="ECO:0000256" key="1">
    <source>
        <dbReference type="ARBA" id="ARBA00022630"/>
    </source>
</evidence>
<dbReference type="InterPro" id="IPR005101">
    <property type="entry name" value="Cryptochr/Photolyase_FAD-bd"/>
</dbReference>
<dbReference type="RefSeq" id="WP_154117361.1">
    <property type="nucleotide sequence ID" value="NZ_WJXB01000002.1"/>
</dbReference>
<dbReference type="GO" id="GO:0006139">
    <property type="term" value="P:nucleobase-containing compound metabolic process"/>
    <property type="evidence" value="ECO:0007669"/>
    <property type="project" value="UniProtKB-ARBA"/>
</dbReference>
<dbReference type="PANTHER" id="PTHR11455:SF9">
    <property type="entry name" value="CRYPTOCHROME CIRCADIAN CLOCK 5 ISOFORM X1"/>
    <property type="match status" value="1"/>
</dbReference>
<dbReference type="SUPFAM" id="SSF48173">
    <property type="entry name" value="Cryptochrome/photolyase FAD-binding domain"/>
    <property type="match status" value="1"/>
</dbReference>
<reference evidence="7 8" key="1">
    <citation type="submission" date="2019-11" db="EMBL/GenBank/DDBJ databases">
        <title>Paenibacillus monticola sp. nov., a novel PGPR strain isolated from mountain sample in China.</title>
        <authorList>
            <person name="Zhao Q."/>
            <person name="Li H.-P."/>
            <person name="Zhang J.-L."/>
        </authorList>
    </citation>
    <scope>NUCLEOTIDE SEQUENCE [LARGE SCALE GENOMIC DNA]</scope>
    <source>
        <strain evidence="7 8">LC-T2</strain>
    </source>
</reference>
<organism evidence="7 8">
    <name type="scientific">Paenibacillus monticola</name>
    <dbReference type="NCBI Taxonomy" id="2666075"/>
    <lineage>
        <taxon>Bacteria</taxon>
        <taxon>Bacillati</taxon>
        <taxon>Bacillota</taxon>
        <taxon>Bacilli</taxon>
        <taxon>Bacillales</taxon>
        <taxon>Paenibacillaceae</taxon>
        <taxon>Paenibacillus</taxon>
    </lineage>
</organism>
<dbReference type="PANTHER" id="PTHR11455">
    <property type="entry name" value="CRYPTOCHROME"/>
    <property type="match status" value="1"/>
</dbReference>
<evidence type="ECO:0000313" key="7">
    <source>
        <dbReference type="EMBL" id="MRN52325.1"/>
    </source>
</evidence>
<dbReference type="EMBL" id="WJXB01000002">
    <property type="protein sequence ID" value="MRN52325.1"/>
    <property type="molecule type" value="Genomic_DNA"/>
</dbReference>
<evidence type="ECO:0000256" key="3">
    <source>
        <dbReference type="ARBA" id="ARBA00022991"/>
    </source>
</evidence>
<dbReference type="GO" id="GO:0003677">
    <property type="term" value="F:DNA binding"/>
    <property type="evidence" value="ECO:0007669"/>
    <property type="project" value="TreeGrafter"/>
</dbReference>
<dbReference type="GO" id="GO:0006950">
    <property type="term" value="P:response to stress"/>
    <property type="evidence" value="ECO:0007669"/>
    <property type="project" value="UniProtKB-ARBA"/>
</dbReference>
<comment type="caution">
    <text evidence="7">The sequence shown here is derived from an EMBL/GenBank/DDBJ whole genome shotgun (WGS) entry which is preliminary data.</text>
</comment>
<name>A0A7X2H2J3_9BACL</name>
<dbReference type="AlphaFoldDB" id="A0A7X2H2J3"/>
<evidence type="ECO:0000256" key="2">
    <source>
        <dbReference type="ARBA" id="ARBA00022827"/>
    </source>
</evidence>
<feature type="binding site" evidence="4">
    <location>
        <position position="271"/>
    </location>
    <ligand>
        <name>FAD</name>
        <dbReference type="ChEBI" id="CHEBI:57692"/>
    </ligand>
</feature>
<sequence length="463" mass="54138">MILFIHRKDLRIHNLPALDAIRSAQCSSLHVLILDPFLLRNERNLEHSGVNFLQHVARLQKQYSRLGKQLHIMYGEPAVVVNQLLLKHPIQEILYHADYTPYALKRDLELQKLADSLKVKLTSYDEATLADLQDFVDWSGRTEPYKVFTPFYRRWRTYINERFRPSYSATLEELETVELAPDLLESFLPPEEINKQLEDMRNSLEADDEYGVLMHTLDHFLSERLNGYSISHDQYAKEGTSRISHHLNAGSLSVRTIYEQLMSMDGDTETWLRQLAWRDFYIYQARLDPNFFRYENVFDQSELSTEHFQVWAEGCTGVPIIDAAMRQLNQTGWMPNRLRMITAMFLTKNLGCPFIYGERYFRLKLSDYDNVLNRGGWLWSSSLGFDASPYFRVMNPVTQSQTHDPDGTYLRRWMPELAHLSNKEIHLARPEAIVDLKSSRALAIETYGRILKTKETKKIGAFL</sequence>
<dbReference type="Pfam" id="PF00875">
    <property type="entry name" value="DNA_photolyase"/>
    <property type="match status" value="1"/>
</dbReference>
<dbReference type="Gene3D" id="3.40.50.620">
    <property type="entry name" value="HUPs"/>
    <property type="match status" value="1"/>
</dbReference>
<feature type="binding site" evidence="4">
    <location>
        <begin position="240"/>
        <end position="244"/>
    </location>
    <ligand>
        <name>FAD</name>
        <dbReference type="ChEBI" id="CHEBI:57692"/>
    </ligand>
</feature>
<accession>A0A7X2H2J3</accession>
<evidence type="ECO:0000259" key="6">
    <source>
        <dbReference type="PROSITE" id="PS51645"/>
    </source>
</evidence>
<keyword evidence="2 4" id="KW-0274">FAD</keyword>
<proteinExistence type="inferred from homology"/>
<dbReference type="Pfam" id="PF03441">
    <property type="entry name" value="FAD_binding_7"/>
    <property type="match status" value="1"/>
</dbReference>
<dbReference type="GO" id="GO:0071949">
    <property type="term" value="F:FAD binding"/>
    <property type="evidence" value="ECO:0007669"/>
    <property type="project" value="TreeGrafter"/>
</dbReference>